<gene>
    <name evidence="2" type="ORF">BST97_05245</name>
</gene>
<dbReference type="InterPro" id="IPR021314">
    <property type="entry name" value="DUF2911"/>
</dbReference>
<dbReference type="SUPFAM" id="SSF48452">
    <property type="entry name" value="TPR-like"/>
    <property type="match status" value="1"/>
</dbReference>
<dbReference type="Gene3D" id="1.25.40.10">
    <property type="entry name" value="Tetratricopeptide repeat domain"/>
    <property type="match status" value="1"/>
</dbReference>
<keyword evidence="1" id="KW-0732">Signal</keyword>
<name>A0A1W6MIP1_9FLAO</name>
<dbReference type="EMBL" id="CP019344">
    <property type="protein sequence ID" value="ARN77437.1"/>
    <property type="molecule type" value="Genomic_DNA"/>
</dbReference>
<feature type="chain" id="PRO_5013230057" evidence="1">
    <location>
        <begin position="19"/>
        <end position="278"/>
    </location>
</feature>
<dbReference type="OrthoDB" id="187854at2"/>
<evidence type="ECO:0000313" key="3">
    <source>
        <dbReference type="Proteomes" id="UP000193431"/>
    </source>
</evidence>
<organism evidence="2 3">
    <name type="scientific">Nonlabens spongiae</name>
    <dbReference type="NCBI Taxonomy" id="331648"/>
    <lineage>
        <taxon>Bacteria</taxon>
        <taxon>Pseudomonadati</taxon>
        <taxon>Bacteroidota</taxon>
        <taxon>Flavobacteriia</taxon>
        <taxon>Flavobacteriales</taxon>
        <taxon>Flavobacteriaceae</taxon>
        <taxon>Nonlabens</taxon>
    </lineage>
</organism>
<accession>A0A1W6MIP1</accession>
<dbReference type="STRING" id="331648.BST97_05245"/>
<dbReference type="Proteomes" id="UP000193431">
    <property type="component" value="Chromosome"/>
</dbReference>
<sequence>MKNKLFLLFLSVAVFATAQIEAPQPSPKAKVMQTVGLTDVTVEYSRPAMKGRDIFGGLVPYGKLWRTGANENTLITFSDEVKFGGKNVEAGTYAIYTKPGKDQWEVMLYTDTNNWGNPAEWDASKVAASVMAKTEKLNMPQESWTIAINELSMGGAHLQMMWDETLVRVPFTVPTQAKTMANIKRAMSGPSANDYYQAAAFYLEADQDLNQAHEWITKATEMNPKAFWIFTRKSLIEEKMGNKQAAITSAKKALALAKERGNQDYVKINQDNLARWGA</sequence>
<evidence type="ECO:0000313" key="2">
    <source>
        <dbReference type="EMBL" id="ARN77437.1"/>
    </source>
</evidence>
<dbReference type="InterPro" id="IPR011990">
    <property type="entry name" value="TPR-like_helical_dom_sf"/>
</dbReference>
<reference evidence="2 3" key="1">
    <citation type="submission" date="2016-11" db="EMBL/GenBank/DDBJ databases">
        <title>Trade-off between light-utilization and light-protection in marine flavobacteria.</title>
        <authorList>
            <person name="Kumagai Y."/>
        </authorList>
    </citation>
    <scope>NUCLEOTIDE SEQUENCE [LARGE SCALE GENOMIC DNA]</scope>
    <source>
        <strain evidence="2 3">JCM 13191</strain>
    </source>
</reference>
<keyword evidence="3" id="KW-1185">Reference proteome</keyword>
<protein>
    <submittedName>
        <fullName evidence="2">Dihydrolipoamide dehydrogenase</fullName>
    </submittedName>
</protein>
<dbReference type="AlphaFoldDB" id="A0A1W6MIP1"/>
<evidence type="ECO:0000256" key="1">
    <source>
        <dbReference type="SAM" id="SignalP"/>
    </source>
</evidence>
<dbReference type="RefSeq" id="WP_085766241.1">
    <property type="nucleotide sequence ID" value="NZ_CP019344.1"/>
</dbReference>
<feature type="signal peptide" evidence="1">
    <location>
        <begin position="1"/>
        <end position="18"/>
    </location>
</feature>
<dbReference type="Pfam" id="PF11138">
    <property type="entry name" value="DUF2911"/>
    <property type="match status" value="1"/>
</dbReference>
<proteinExistence type="predicted"/>